<evidence type="ECO:0000256" key="1">
    <source>
        <dbReference type="SAM" id="Phobius"/>
    </source>
</evidence>
<proteinExistence type="predicted"/>
<keyword evidence="1" id="KW-0472">Membrane</keyword>
<dbReference type="PANTHER" id="PTHR12993:SF29">
    <property type="entry name" value="BLR3841 PROTEIN"/>
    <property type="match status" value="1"/>
</dbReference>
<protein>
    <submittedName>
        <fullName evidence="2">1D-myo-inositol 2-acetamido-2-deoxy-alpha-D-glucopyranoside deacetylase</fullName>
        <ecNumber evidence="2">3.5.1.103</ecNumber>
    </submittedName>
</protein>
<dbReference type="InterPro" id="IPR024078">
    <property type="entry name" value="LmbE-like_dom_sf"/>
</dbReference>
<sequence length="478" mass="55170">MSGKPKSRLRRVVKAVITMICILIGSFFLVKILPFNSVFSPFFRVYSKVYTKLIEPLIEDSERILIFAPHPDDETLSCGGTIQKALSQGKTVKVVFVTSGDSFGNDYEMIHTSKDSPKGVTLGYLRQKEALEATAILGLAKENVIFLGYPDRGLERMWWIYRDYEHSFRSPYTQTDKSPYLSSYTLSASYCGDQVISDIQDILETFQPQTIYLPHASDLHTDHRANYNFVKEAFERLRQKGSSWIDDAKIYLYLVHFGRMKWPPLWGYAPHLRLYPPSQLMSTRQWTGFELTQEEISSKKKALDQYQSQKEIRESLLAFVKINEVYAIDTDYYLPQNGKATILDERGEFALPKLVGGGDIKQMEVVRKENSIVLKLHYDSGIPLRVRYRFFLIGYSEGEVVFRESYMLFDKKRPVRIQGDYLSSLPIVTNGRGWVALTFDFDHRPFPESLFLCAESSIPTNLMLDRLPWSMVIMENVE</sequence>
<dbReference type="RefSeq" id="WP_218112881.1">
    <property type="nucleotide sequence ID" value="NZ_CP065383.1"/>
</dbReference>
<dbReference type="PANTHER" id="PTHR12993">
    <property type="entry name" value="N-ACETYLGLUCOSAMINYL-PHOSPHATIDYLINOSITOL DE-N-ACETYLASE-RELATED"/>
    <property type="match status" value="1"/>
</dbReference>
<dbReference type="KEGG" id="alam:RT761_00904"/>
<dbReference type="SUPFAM" id="SSF102588">
    <property type="entry name" value="LmbE-like"/>
    <property type="match status" value="1"/>
</dbReference>
<dbReference type="Pfam" id="PF02585">
    <property type="entry name" value="PIG-L"/>
    <property type="match status" value="1"/>
</dbReference>
<gene>
    <name evidence="2" type="primary">mshB</name>
    <name evidence="2" type="ORF">RT761_00904</name>
</gene>
<dbReference type="EC" id="3.5.1.103" evidence="2"/>
<organism evidence="2 3">
    <name type="scientific">Atribacter laminatus</name>
    <dbReference type="NCBI Taxonomy" id="2847778"/>
    <lineage>
        <taxon>Bacteria</taxon>
        <taxon>Pseudomonadati</taxon>
        <taxon>Atribacterota</taxon>
        <taxon>Atribacteria</taxon>
        <taxon>Atribacterales</taxon>
        <taxon>Atribacteraceae</taxon>
        <taxon>Atribacter</taxon>
    </lineage>
</organism>
<evidence type="ECO:0000313" key="2">
    <source>
        <dbReference type="EMBL" id="QPM67692.1"/>
    </source>
</evidence>
<name>A0A7T1AKQ1_ATRLM</name>
<accession>A0A7T1AKQ1</accession>
<evidence type="ECO:0000313" key="3">
    <source>
        <dbReference type="Proteomes" id="UP000594463"/>
    </source>
</evidence>
<feature type="transmembrane region" description="Helical" evidence="1">
    <location>
        <begin position="12"/>
        <end position="33"/>
    </location>
</feature>
<dbReference type="Proteomes" id="UP000594463">
    <property type="component" value="Chromosome"/>
</dbReference>
<dbReference type="EMBL" id="CP065383">
    <property type="protein sequence ID" value="QPM67692.1"/>
    <property type="molecule type" value="Genomic_DNA"/>
</dbReference>
<keyword evidence="3" id="KW-1185">Reference proteome</keyword>
<dbReference type="AlphaFoldDB" id="A0A7T1AKQ1"/>
<keyword evidence="1" id="KW-0812">Transmembrane</keyword>
<dbReference type="GO" id="GO:0035595">
    <property type="term" value="F:N-acetylglucosaminylinositol deacetylase activity"/>
    <property type="evidence" value="ECO:0007669"/>
    <property type="project" value="UniProtKB-EC"/>
</dbReference>
<dbReference type="Gene3D" id="3.40.50.10320">
    <property type="entry name" value="LmbE-like"/>
    <property type="match status" value="1"/>
</dbReference>
<reference evidence="2 3" key="1">
    <citation type="journal article" date="2021" name="Nat. Commun.">
        <title>Isolation of a member of the candidate phylum Atribacteria reveals a unique cell membrane structure.</title>
        <authorList>
            <person name="Taiki K."/>
            <person name="Nobu M.K."/>
            <person name="Kusada H."/>
            <person name="Meng X.-Y."/>
            <person name="Hosoki N."/>
            <person name="Uematsu K."/>
            <person name="Yoshioka H."/>
            <person name="Kamagata Y."/>
            <person name="Tamaki H."/>
        </authorList>
    </citation>
    <scope>NUCLEOTIDE SEQUENCE [LARGE SCALE GENOMIC DNA]</scope>
    <source>
        <strain evidence="2 3">RT761</strain>
    </source>
</reference>
<keyword evidence="1" id="KW-1133">Transmembrane helix</keyword>
<dbReference type="InterPro" id="IPR003737">
    <property type="entry name" value="GlcNAc_PI_deacetylase-related"/>
</dbReference>
<keyword evidence="2" id="KW-0378">Hydrolase</keyword>